<evidence type="ECO:0000256" key="1">
    <source>
        <dbReference type="ARBA" id="ARBA00022679"/>
    </source>
</evidence>
<name>A0ABP3VKT2_9FLAO</name>
<keyword evidence="2" id="KW-0012">Acyltransferase</keyword>
<proteinExistence type="predicted"/>
<feature type="domain" description="N-acetyltransferase" evidence="3">
    <location>
        <begin position="6"/>
        <end position="173"/>
    </location>
</feature>
<dbReference type="InterPro" id="IPR016181">
    <property type="entry name" value="Acyl_CoA_acyltransferase"/>
</dbReference>
<dbReference type="Pfam" id="PF00583">
    <property type="entry name" value="Acetyltransf_1"/>
    <property type="match status" value="1"/>
</dbReference>
<dbReference type="SUPFAM" id="SSF55729">
    <property type="entry name" value="Acyl-CoA N-acyltransferases (Nat)"/>
    <property type="match status" value="1"/>
</dbReference>
<comment type="caution">
    <text evidence="4">The sequence shown here is derived from an EMBL/GenBank/DDBJ whole genome shotgun (WGS) entry which is preliminary data.</text>
</comment>
<dbReference type="Proteomes" id="UP001500185">
    <property type="component" value="Unassembled WGS sequence"/>
</dbReference>
<evidence type="ECO:0000259" key="3">
    <source>
        <dbReference type="PROSITE" id="PS51186"/>
    </source>
</evidence>
<evidence type="ECO:0000313" key="5">
    <source>
        <dbReference type="Proteomes" id="UP001500185"/>
    </source>
</evidence>
<dbReference type="PANTHER" id="PTHR43420">
    <property type="entry name" value="ACETYLTRANSFERASE"/>
    <property type="match status" value="1"/>
</dbReference>
<keyword evidence="1" id="KW-0808">Transferase</keyword>
<evidence type="ECO:0000256" key="2">
    <source>
        <dbReference type="ARBA" id="ARBA00023315"/>
    </source>
</evidence>
<dbReference type="InterPro" id="IPR000182">
    <property type="entry name" value="GNAT_dom"/>
</dbReference>
<gene>
    <name evidence="4" type="ORF">GCM10009433_19860</name>
</gene>
<dbReference type="RefSeq" id="WP_224455595.1">
    <property type="nucleotide sequence ID" value="NZ_BAAAGG010000006.1"/>
</dbReference>
<protein>
    <recommendedName>
        <fullName evidence="3">N-acetyltransferase domain-containing protein</fullName>
    </recommendedName>
</protein>
<keyword evidence="5" id="KW-1185">Reference proteome</keyword>
<dbReference type="CDD" id="cd04301">
    <property type="entry name" value="NAT_SF"/>
    <property type="match status" value="1"/>
</dbReference>
<sequence length="177" mass="20277">MISLNKAGRNSYSDVKQELVRLYLSAFTEGISAQKITTDDAETYLDKLFTDGYGIFGFSDDQLIAALISIPLTSDNERPENIRTLYDSTTTEYIAEVLVDKNFRGMGLGKKLMQTFEDHLDKNSEHVLLRVWDQNEAAVTLYQKTGFEVCGHIVQEKIRPLTNEKFVMHKNYMVKTY</sequence>
<accession>A0ABP3VKT2</accession>
<dbReference type="Gene3D" id="3.40.630.30">
    <property type="match status" value="1"/>
</dbReference>
<organism evidence="4 5">
    <name type="scientific">Psychroflexus lacisalsi</name>
    <dbReference type="NCBI Taxonomy" id="503928"/>
    <lineage>
        <taxon>Bacteria</taxon>
        <taxon>Pseudomonadati</taxon>
        <taxon>Bacteroidota</taxon>
        <taxon>Flavobacteriia</taxon>
        <taxon>Flavobacteriales</taxon>
        <taxon>Flavobacteriaceae</taxon>
        <taxon>Psychroflexus</taxon>
    </lineage>
</organism>
<dbReference type="EMBL" id="BAAAGG010000006">
    <property type="protein sequence ID" value="GAA0760597.1"/>
    <property type="molecule type" value="Genomic_DNA"/>
</dbReference>
<reference evidence="5" key="1">
    <citation type="journal article" date="2019" name="Int. J. Syst. Evol. Microbiol.">
        <title>The Global Catalogue of Microorganisms (GCM) 10K type strain sequencing project: providing services to taxonomists for standard genome sequencing and annotation.</title>
        <authorList>
            <consortium name="The Broad Institute Genomics Platform"/>
            <consortium name="The Broad Institute Genome Sequencing Center for Infectious Disease"/>
            <person name="Wu L."/>
            <person name="Ma J."/>
        </authorList>
    </citation>
    <scope>NUCLEOTIDE SEQUENCE [LARGE SCALE GENOMIC DNA]</scope>
    <source>
        <strain evidence="5">JCM 16231</strain>
    </source>
</reference>
<dbReference type="InterPro" id="IPR050680">
    <property type="entry name" value="YpeA/RimI_acetyltransf"/>
</dbReference>
<evidence type="ECO:0000313" key="4">
    <source>
        <dbReference type="EMBL" id="GAA0760597.1"/>
    </source>
</evidence>
<dbReference type="PROSITE" id="PS51186">
    <property type="entry name" value="GNAT"/>
    <property type="match status" value="1"/>
</dbReference>